<evidence type="ECO:0000256" key="2">
    <source>
        <dbReference type="ARBA" id="ARBA00022475"/>
    </source>
</evidence>
<reference evidence="9" key="1">
    <citation type="journal article" date="2019" name="Int. J. Syst. Evol. Microbiol.">
        <title>The Global Catalogue of Microorganisms (GCM) 10K type strain sequencing project: providing services to taxonomists for standard genome sequencing and annotation.</title>
        <authorList>
            <consortium name="The Broad Institute Genomics Platform"/>
            <consortium name="The Broad Institute Genome Sequencing Center for Infectious Disease"/>
            <person name="Wu L."/>
            <person name="Ma J."/>
        </authorList>
    </citation>
    <scope>NUCLEOTIDE SEQUENCE [LARGE SCALE GENOMIC DNA]</scope>
    <source>
        <strain evidence="9">JCM 13813</strain>
    </source>
</reference>
<dbReference type="Proteomes" id="UP001501161">
    <property type="component" value="Unassembled WGS sequence"/>
</dbReference>
<evidence type="ECO:0000256" key="6">
    <source>
        <dbReference type="SAM" id="Phobius"/>
    </source>
</evidence>
<sequence>MPETLPSPRGRDATSEEGRARFPAFVYRHGDDPDPRFSLANERTFLAWMRTSLALAAAAVGLDLTLTSTGLHVQPSLAVLALTASAFFTTVVAWLRWARVERAMRRHEPLPSPGAAAVLVVLVIASLTAALVELWTR</sequence>
<evidence type="ECO:0000256" key="4">
    <source>
        <dbReference type="ARBA" id="ARBA00022989"/>
    </source>
</evidence>
<evidence type="ECO:0000256" key="5">
    <source>
        <dbReference type="ARBA" id="ARBA00023136"/>
    </source>
</evidence>
<dbReference type="Pfam" id="PF02656">
    <property type="entry name" value="DUF202"/>
    <property type="match status" value="1"/>
</dbReference>
<dbReference type="RefSeq" id="WP_231251262.1">
    <property type="nucleotide sequence ID" value="NZ_BAAAMQ010000015.1"/>
</dbReference>
<dbReference type="PANTHER" id="PTHR34187">
    <property type="entry name" value="FGR18P"/>
    <property type="match status" value="1"/>
</dbReference>
<evidence type="ECO:0000313" key="9">
    <source>
        <dbReference type="Proteomes" id="UP001501161"/>
    </source>
</evidence>
<feature type="transmembrane region" description="Helical" evidence="6">
    <location>
        <begin position="77"/>
        <end position="95"/>
    </location>
</feature>
<dbReference type="InterPro" id="IPR052053">
    <property type="entry name" value="IM_YidH-like"/>
</dbReference>
<comment type="caution">
    <text evidence="8">The sequence shown here is derived from an EMBL/GenBank/DDBJ whole genome shotgun (WGS) entry which is preliminary data.</text>
</comment>
<gene>
    <name evidence="8" type="ORF">GCM10009726_32180</name>
</gene>
<keyword evidence="5 6" id="KW-0472">Membrane</keyword>
<dbReference type="InterPro" id="IPR003807">
    <property type="entry name" value="DUF202"/>
</dbReference>
<evidence type="ECO:0000256" key="1">
    <source>
        <dbReference type="ARBA" id="ARBA00004651"/>
    </source>
</evidence>
<keyword evidence="9" id="KW-1185">Reference proteome</keyword>
<proteinExistence type="predicted"/>
<organism evidence="8 9">
    <name type="scientific">Nocardioides furvisabuli</name>
    <dbReference type="NCBI Taxonomy" id="375542"/>
    <lineage>
        <taxon>Bacteria</taxon>
        <taxon>Bacillati</taxon>
        <taxon>Actinomycetota</taxon>
        <taxon>Actinomycetes</taxon>
        <taxon>Propionibacteriales</taxon>
        <taxon>Nocardioidaceae</taxon>
        <taxon>Nocardioides</taxon>
    </lineage>
</organism>
<keyword evidence="2" id="KW-1003">Cell membrane</keyword>
<evidence type="ECO:0000313" key="8">
    <source>
        <dbReference type="EMBL" id="GAA2114146.1"/>
    </source>
</evidence>
<comment type="subcellular location">
    <subcellularLocation>
        <location evidence="1">Cell membrane</location>
        <topology evidence="1">Multi-pass membrane protein</topology>
    </subcellularLocation>
</comment>
<dbReference type="EMBL" id="BAAAMQ010000015">
    <property type="protein sequence ID" value="GAA2114146.1"/>
    <property type="molecule type" value="Genomic_DNA"/>
</dbReference>
<dbReference type="PANTHER" id="PTHR34187:SF2">
    <property type="entry name" value="DUF202 DOMAIN-CONTAINING PROTEIN"/>
    <property type="match status" value="1"/>
</dbReference>
<feature type="domain" description="DUF202" evidence="7">
    <location>
        <begin position="36"/>
        <end position="103"/>
    </location>
</feature>
<evidence type="ECO:0000259" key="7">
    <source>
        <dbReference type="Pfam" id="PF02656"/>
    </source>
</evidence>
<name>A0ABN2XKY4_9ACTN</name>
<keyword evidence="3 6" id="KW-0812">Transmembrane</keyword>
<protein>
    <recommendedName>
        <fullName evidence="7">DUF202 domain-containing protein</fullName>
    </recommendedName>
</protein>
<feature type="transmembrane region" description="Helical" evidence="6">
    <location>
        <begin position="45"/>
        <end position="65"/>
    </location>
</feature>
<evidence type="ECO:0000256" key="3">
    <source>
        <dbReference type="ARBA" id="ARBA00022692"/>
    </source>
</evidence>
<feature type="transmembrane region" description="Helical" evidence="6">
    <location>
        <begin position="115"/>
        <end position="135"/>
    </location>
</feature>
<accession>A0ABN2XKY4</accession>
<keyword evidence="4 6" id="KW-1133">Transmembrane helix</keyword>